<accession>A0A0Q0DXL7</accession>
<evidence type="ECO:0000313" key="2">
    <source>
        <dbReference type="EMBL" id="KPZ05659.1"/>
    </source>
</evidence>
<reference evidence="2 3" key="1">
    <citation type="submission" date="2015-09" db="EMBL/GenBank/DDBJ databases">
        <title>Genome announcement of multiple Pseudomonas syringae strains.</title>
        <authorList>
            <person name="Thakur S."/>
            <person name="Wang P.W."/>
            <person name="Gong Y."/>
            <person name="Weir B.S."/>
            <person name="Guttman D.S."/>
        </authorList>
    </citation>
    <scope>NUCLEOTIDE SEQUENCE [LARGE SCALE GENOMIC DNA]</scope>
    <source>
        <strain evidence="2 3">ICMP3962</strain>
    </source>
</reference>
<dbReference type="Gene3D" id="3.40.630.30">
    <property type="match status" value="1"/>
</dbReference>
<dbReference type="GO" id="GO:0008080">
    <property type="term" value="F:N-acetyltransferase activity"/>
    <property type="evidence" value="ECO:0007669"/>
    <property type="project" value="InterPro"/>
</dbReference>
<dbReference type="Proteomes" id="UP000050266">
    <property type="component" value="Unassembled WGS sequence"/>
</dbReference>
<proteinExistence type="predicted"/>
<dbReference type="OrthoDB" id="273614at2"/>
<dbReference type="InterPro" id="IPR036388">
    <property type="entry name" value="WH-like_DNA-bd_sf"/>
</dbReference>
<gene>
    <name evidence="2" type="ORF">ALO41_200047</name>
</gene>
<dbReference type="PROSITE" id="PS51186">
    <property type="entry name" value="GNAT"/>
    <property type="match status" value="1"/>
</dbReference>
<dbReference type="PATRIC" id="fig|251720.4.peg.5481"/>
<dbReference type="EMBL" id="LJRQ01000435">
    <property type="protein sequence ID" value="KPZ05659.1"/>
    <property type="molecule type" value="Genomic_DNA"/>
</dbReference>
<dbReference type="Pfam" id="PF00583">
    <property type="entry name" value="Acetyltransf_1"/>
    <property type="match status" value="1"/>
</dbReference>
<dbReference type="InterPro" id="IPR000182">
    <property type="entry name" value="GNAT_dom"/>
</dbReference>
<evidence type="ECO:0000313" key="3">
    <source>
        <dbReference type="Proteomes" id="UP000050266"/>
    </source>
</evidence>
<dbReference type="SMART" id="SM00347">
    <property type="entry name" value="HTH_MARR"/>
    <property type="match status" value="1"/>
</dbReference>
<organism evidence="2 3">
    <name type="scientific">Pseudomonas amygdali pv. ulmi</name>
    <dbReference type="NCBI Taxonomy" id="251720"/>
    <lineage>
        <taxon>Bacteria</taxon>
        <taxon>Pseudomonadati</taxon>
        <taxon>Pseudomonadota</taxon>
        <taxon>Gammaproteobacteria</taxon>
        <taxon>Pseudomonadales</taxon>
        <taxon>Pseudomonadaceae</taxon>
        <taxon>Pseudomonas</taxon>
        <taxon>Pseudomonas amygdali</taxon>
    </lineage>
</organism>
<name>A0A0Q0DXL7_PSEA0</name>
<dbReference type="SUPFAM" id="SSF46785">
    <property type="entry name" value="Winged helix' DNA-binding domain"/>
    <property type="match status" value="1"/>
</dbReference>
<dbReference type="InterPro" id="IPR050769">
    <property type="entry name" value="NAT_camello-type"/>
</dbReference>
<dbReference type="InterPro" id="IPR036390">
    <property type="entry name" value="WH_DNA-bd_sf"/>
</dbReference>
<keyword evidence="1" id="KW-0808">Transferase</keyword>
<dbReference type="Pfam" id="PF12802">
    <property type="entry name" value="MarR_2"/>
    <property type="match status" value="1"/>
</dbReference>
<dbReference type="Gene3D" id="1.10.10.10">
    <property type="entry name" value="Winged helix-like DNA-binding domain superfamily/Winged helix DNA-binding domain"/>
    <property type="match status" value="1"/>
</dbReference>
<dbReference type="RefSeq" id="WP_057434319.1">
    <property type="nucleotide sequence ID" value="NZ_LIHQ01000142.1"/>
</dbReference>
<protein>
    <submittedName>
        <fullName evidence="2">Uncharacterized protein</fullName>
    </submittedName>
</protein>
<dbReference type="InterPro" id="IPR016181">
    <property type="entry name" value="Acyl_CoA_acyltransferase"/>
</dbReference>
<sequence>MIVPSVVEQVRSASRTMVRELGFMRTTLAGTGYSPSAVHTLLELGEHGALTAAQLVQELGLEKSSVSRMVAKLIQSGELEESQSEEDGRTKQLSLTEQGKRTLEEIHAYGQMQVSSALVPLTQQEQQTIAQGLNAYAQALKTYRQETVETAAAKIQITSGYRPGLIGRMAEMHASFYSRHSGFGQFFESQVATGVAEFAGRLNNTRNAIWVAESAGRIVGSLAIDGEDLGNDEAHLRWFILDDGCRGGGIGRHLLTEALDFCDRQNFSAIQLWTFKGLEAARRLYESLGFELTHEEQGNQWGTAVTEQQFTRKR</sequence>
<dbReference type="PRINTS" id="PR00598">
    <property type="entry name" value="HTHMARR"/>
</dbReference>
<dbReference type="SUPFAM" id="SSF55729">
    <property type="entry name" value="Acyl-CoA N-acyltransferases (Nat)"/>
    <property type="match status" value="1"/>
</dbReference>
<dbReference type="InterPro" id="IPR000835">
    <property type="entry name" value="HTH_MarR-typ"/>
</dbReference>
<dbReference type="GO" id="GO:0003700">
    <property type="term" value="F:DNA-binding transcription factor activity"/>
    <property type="evidence" value="ECO:0007669"/>
    <property type="project" value="InterPro"/>
</dbReference>
<comment type="caution">
    <text evidence="2">The sequence shown here is derived from an EMBL/GenBank/DDBJ whole genome shotgun (WGS) entry which is preliminary data.</text>
</comment>
<dbReference type="PANTHER" id="PTHR13947:SF37">
    <property type="entry name" value="LD18367P"/>
    <property type="match status" value="1"/>
</dbReference>
<dbReference type="AlphaFoldDB" id="A0A0Q0DXL7"/>
<dbReference type="PROSITE" id="PS50995">
    <property type="entry name" value="HTH_MARR_2"/>
    <property type="match status" value="1"/>
</dbReference>
<dbReference type="PANTHER" id="PTHR13947">
    <property type="entry name" value="GNAT FAMILY N-ACETYLTRANSFERASE"/>
    <property type="match status" value="1"/>
</dbReference>
<evidence type="ECO:0000256" key="1">
    <source>
        <dbReference type="ARBA" id="ARBA00022679"/>
    </source>
</evidence>
<dbReference type="CDD" id="cd04301">
    <property type="entry name" value="NAT_SF"/>
    <property type="match status" value="1"/>
</dbReference>